<proteinExistence type="predicted"/>
<evidence type="ECO:0000259" key="3">
    <source>
        <dbReference type="Pfam" id="PF09994"/>
    </source>
</evidence>
<dbReference type="PANTHER" id="PTHR32305">
    <property type="match status" value="1"/>
</dbReference>
<dbReference type="InterPro" id="IPR050708">
    <property type="entry name" value="T6SS_VgrG/RHS"/>
</dbReference>
<name>A0A853FGJ2_9BURK</name>
<feature type="chain" id="PRO_5032642042" evidence="1">
    <location>
        <begin position="35"/>
        <end position="945"/>
    </location>
</feature>
<accession>A0A853FGJ2</accession>
<dbReference type="OrthoDB" id="5445630at2"/>
<dbReference type="InterPro" id="IPR022385">
    <property type="entry name" value="Rhs_assc_core"/>
</dbReference>
<reference evidence="4 5" key="1">
    <citation type="submission" date="2020-07" db="EMBL/GenBank/DDBJ databases">
        <title>Taxonomic revisions and descriptions of new bacterial species based on genomic comparisons in the high-G+C-content subgroup of the family Alcaligenaceae.</title>
        <authorList>
            <person name="Szabo A."/>
            <person name="Felfoldi T."/>
        </authorList>
    </citation>
    <scope>NUCLEOTIDE SEQUENCE [LARGE SCALE GENOMIC DNA]</scope>
    <source>
        <strain evidence="4 5">DSM 25264</strain>
    </source>
</reference>
<evidence type="ECO:0000259" key="2">
    <source>
        <dbReference type="Pfam" id="PF03527"/>
    </source>
</evidence>
<keyword evidence="1" id="KW-0732">Signal</keyword>
<dbReference type="Proteomes" id="UP000580517">
    <property type="component" value="Unassembled WGS sequence"/>
</dbReference>
<dbReference type="PANTHER" id="PTHR32305:SF15">
    <property type="entry name" value="PROTEIN RHSA-RELATED"/>
    <property type="match status" value="1"/>
</dbReference>
<dbReference type="Gene3D" id="2.180.10.10">
    <property type="entry name" value="RHS repeat-associated core"/>
    <property type="match status" value="1"/>
</dbReference>
<dbReference type="InterPro" id="IPR001826">
    <property type="entry name" value="RHS"/>
</dbReference>
<feature type="domain" description="T6SS Phospholipase effector Tle1-like catalytic" evidence="3">
    <location>
        <begin position="726"/>
        <end position="836"/>
    </location>
</feature>
<dbReference type="NCBIfam" id="TIGR03696">
    <property type="entry name" value="Rhs_assc_core"/>
    <property type="match status" value="1"/>
</dbReference>
<keyword evidence="5" id="KW-1185">Reference proteome</keyword>
<dbReference type="EMBL" id="JACCEW010000004">
    <property type="protein sequence ID" value="NYT37910.1"/>
    <property type="molecule type" value="Genomic_DNA"/>
</dbReference>
<dbReference type="Pfam" id="PF03527">
    <property type="entry name" value="RHS"/>
    <property type="match status" value="1"/>
</dbReference>
<protein>
    <submittedName>
        <fullName evidence="4">DUF2235 domain-containing protein</fullName>
    </submittedName>
</protein>
<gene>
    <name evidence="4" type="ORF">H0A68_13570</name>
</gene>
<dbReference type="Pfam" id="PF09994">
    <property type="entry name" value="T6SS_Tle1-like_cat"/>
    <property type="match status" value="1"/>
</dbReference>
<evidence type="ECO:0000313" key="4">
    <source>
        <dbReference type="EMBL" id="NYT37910.1"/>
    </source>
</evidence>
<comment type="caution">
    <text evidence="4">The sequence shown here is derived from an EMBL/GenBank/DDBJ whole genome shotgun (WGS) entry which is preliminary data.</text>
</comment>
<dbReference type="InterPro" id="IPR018712">
    <property type="entry name" value="Tle1-like_cat"/>
</dbReference>
<feature type="signal peptide" evidence="1">
    <location>
        <begin position="1"/>
        <end position="34"/>
    </location>
</feature>
<dbReference type="AlphaFoldDB" id="A0A853FGJ2"/>
<evidence type="ECO:0000256" key="1">
    <source>
        <dbReference type="SAM" id="SignalP"/>
    </source>
</evidence>
<evidence type="ECO:0000313" key="5">
    <source>
        <dbReference type="Proteomes" id="UP000580517"/>
    </source>
</evidence>
<sequence>MGLFPTRFASSMSRFFHFPVLLSVALALSEAAFATSPQYGHATAATPASTSPHAAQAPRVSEAEQGMLRVAPGWPGWPGLAWHMDHAGRARAWESSLTGVEQLQFDQAGVLRARILANGTASRITFDAQGRPVQVTATGPAKGQTVSVDIEWRGARWTRVAHPREIETRTHDAAGRLATRTIQRPDEAVYAESFKYDALGRLSAHHLPEGGVLIYRWHTSGRLAAIFWRTAAGALHTVIDSHASRRGYRYGNGLVLETRQDGLGRAALLTLRRPSHGEAPSIGTRGAVQYGHATRPVAPAIWIQRLSYDSLGRIRHEHHALPGTRHSDAWQYAYDGLHRMVAAWRMSEPAHAAQVQWFAWHLDGALAARRTAGGTYHPALQRDDAGLPLRADGWKLRYGPAQRLEQAEQAGLIARYTHNAFGHRIGLQATVTASFTDADPDGARQPAGGGPASMANAAGHGLDRRYFYLDNQLVAERDGGAATYPRISRRYIRAGVVPVGMIDYSASGHGRLYWIHADLIGAPRLMTDEHGSVRWLARYDPLGKATVIAGDLSLDLRLPGQVHDPVTGWHDNLLRTYDPAAGHYLEPDPLGPVPGAQALGYAAQQPRRYADPLGLLLFAFDGTRHDLAQQSNVAKMLQAYRGGPAHYEAGSGPPGIISEPAITGALSDRAIGRQWQRLLDALRVAGGSVEHVAIDIIGYSRGAALARHFGNLISRHMRDGIFTYYDAHRRTQFEACMDLRFMGLFDTVTQFGLTGSANNLFDFTIAPHWRRVAHAVALHERRRLFPVLPATGANVNEQPFVGAHSDIGGMAGIGADGAPPRRDDLSKVPLNWMADQAAQVAAIFELEAADRRVRHAAIHGQRSGDRAVEAAPGRTAYRAQDLHPIFGARARAQVEPFITWHTGGPGPSNRNGTEAAHVDMAAYAVWLRQTLGWNPPPGLHGTGEP</sequence>
<dbReference type="RefSeq" id="WP_129969862.1">
    <property type="nucleotide sequence ID" value="NZ_JACCEW010000004.1"/>
</dbReference>
<feature type="domain" description="RHS protein conserved region" evidence="2">
    <location>
        <begin position="513"/>
        <end position="546"/>
    </location>
</feature>
<organism evidence="4 5">
    <name type="scientific">Allopusillimonas soli</name>
    <dbReference type="NCBI Taxonomy" id="659016"/>
    <lineage>
        <taxon>Bacteria</taxon>
        <taxon>Pseudomonadati</taxon>
        <taxon>Pseudomonadota</taxon>
        <taxon>Betaproteobacteria</taxon>
        <taxon>Burkholderiales</taxon>
        <taxon>Alcaligenaceae</taxon>
        <taxon>Allopusillimonas</taxon>
    </lineage>
</organism>